<dbReference type="NCBIfam" id="TIGR02547">
    <property type="entry name" value="casA_cse1"/>
    <property type="match status" value="1"/>
</dbReference>
<dbReference type="EMBL" id="VBRC01000004">
    <property type="protein sequence ID" value="TLK28888.1"/>
    <property type="molecule type" value="Genomic_DNA"/>
</dbReference>
<evidence type="ECO:0000313" key="3">
    <source>
        <dbReference type="Proteomes" id="UP000308000"/>
    </source>
</evidence>
<dbReference type="InterPro" id="IPR013381">
    <property type="entry name" value="CRISPR-assoc_prot_Cse1"/>
</dbReference>
<reference evidence="2 3" key="1">
    <citation type="submission" date="2019-04" db="EMBL/GenBank/DDBJ databases">
        <title>Deinococcus metalilatus MA1002 mutant No.5.</title>
        <authorList>
            <person name="Park W."/>
            <person name="Park C."/>
        </authorList>
    </citation>
    <scope>NUCLEOTIDE SEQUENCE [LARGE SCALE GENOMIC DNA]</scope>
    <source>
        <strain evidence="2 3">MA1002-m5</strain>
    </source>
</reference>
<dbReference type="Pfam" id="PF09481">
    <property type="entry name" value="CRISPR_Cse1"/>
    <property type="match status" value="1"/>
</dbReference>
<proteinExistence type="predicted"/>
<evidence type="ECO:0000313" key="2">
    <source>
        <dbReference type="EMBL" id="TLK28888.1"/>
    </source>
</evidence>
<protein>
    <submittedName>
        <fullName evidence="2">Type I-E CRISPR-associated protein Cse1/CasA</fullName>
    </submittedName>
</protein>
<dbReference type="CDD" id="cd09729">
    <property type="entry name" value="Cse1_I-E"/>
    <property type="match status" value="1"/>
</dbReference>
<feature type="region of interest" description="Disordered" evidence="1">
    <location>
        <begin position="137"/>
        <end position="158"/>
    </location>
</feature>
<dbReference type="Gene3D" id="1.10.132.100">
    <property type="match status" value="1"/>
</dbReference>
<dbReference type="AlphaFoldDB" id="A0AAJ5F5V6"/>
<evidence type="ECO:0000256" key="1">
    <source>
        <dbReference type="SAM" id="MobiDB-lite"/>
    </source>
</evidence>
<accession>A0AAJ5F5V6</accession>
<dbReference type="Proteomes" id="UP000308000">
    <property type="component" value="Unassembled WGS sequence"/>
</dbReference>
<gene>
    <name evidence="2" type="primary">casA</name>
    <name evidence="2" type="ORF">FCS05_06885</name>
</gene>
<sequence length="559" mass="61015">MPLFSFNLLDEPWIPVRPGDGGPVREVGLRELLTQARAFQRIDDPSPLVTVALLRLSLALLHRALRGPKNAEQAAEWFRDGFPEDRLEAYFTAHAQNFDLFHPERPFWQVRDLTPDLEGGKYRSHWTRLGSEVGSANTSPLFNPAARPGGERSDPLSPAEAARRLVEGQTFLLGGLIKRFTTSAKAAPVATYALTAAQGHTLHETLCLNLTPYPEYGTDQAVWEREPLTVAAVKRYYELELGDVPLGRADRYTWPARSVRLIPEGDEAGSVRVATIGFAAGLPLEGAPEGAGRNLDPMVTLRAPADPKKPERFPLKLRREQLLWRDLSALLPDPHHEIQVAGQGGDTHFQASSGGQAPGTLTHARLVLEGVRGRQDVALTVTGQLSDQGKTFAYRQETYTLPAAFVTDAEGFTAAVTDALGAARGMAEGLRQATARLAAEVLSRGGERDPHKEDVATLARTLPGLGAYWAGLEAPFRVFLSELGTPEQARAAWVSAVDRQARRAWELNLQGAGGDGQTLGFAYRPRRTDGKYQPSPQALLERALRALHRSTDVQEVAPA</sequence>
<name>A0AAJ5F5V6_9DEIO</name>
<organism evidence="2 3">
    <name type="scientific">Deinococcus metallilatus</name>
    <dbReference type="NCBI Taxonomy" id="1211322"/>
    <lineage>
        <taxon>Bacteria</taxon>
        <taxon>Thermotogati</taxon>
        <taxon>Deinococcota</taxon>
        <taxon>Deinococci</taxon>
        <taxon>Deinococcales</taxon>
        <taxon>Deinococcaceae</taxon>
        <taxon>Deinococcus</taxon>
    </lineage>
</organism>
<comment type="caution">
    <text evidence="2">The sequence shown here is derived from an EMBL/GenBank/DDBJ whole genome shotgun (WGS) entry which is preliminary data.</text>
</comment>